<name>A0A6A1WLD0_9ROSI</name>
<protein>
    <submittedName>
        <fullName evidence="2">Protein LURP-one-related 15</fullName>
    </submittedName>
</protein>
<evidence type="ECO:0000313" key="2">
    <source>
        <dbReference type="EMBL" id="KAB1224528.1"/>
    </source>
</evidence>
<proteinExistence type="inferred from homology"/>
<accession>A0A6A1WLD0</accession>
<comment type="similarity">
    <text evidence="1">Belongs to the LOR family.</text>
</comment>
<dbReference type="PANTHER" id="PTHR31087:SF85">
    <property type="entry name" value="PROTEIN LURP-ONE-RELATED 7"/>
    <property type="match status" value="1"/>
</dbReference>
<organism evidence="2 3">
    <name type="scientific">Morella rubra</name>
    <name type="common">Chinese bayberry</name>
    <dbReference type="NCBI Taxonomy" id="262757"/>
    <lineage>
        <taxon>Eukaryota</taxon>
        <taxon>Viridiplantae</taxon>
        <taxon>Streptophyta</taxon>
        <taxon>Embryophyta</taxon>
        <taxon>Tracheophyta</taxon>
        <taxon>Spermatophyta</taxon>
        <taxon>Magnoliopsida</taxon>
        <taxon>eudicotyledons</taxon>
        <taxon>Gunneridae</taxon>
        <taxon>Pentapetalae</taxon>
        <taxon>rosids</taxon>
        <taxon>fabids</taxon>
        <taxon>Fagales</taxon>
        <taxon>Myricaceae</taxon>
        <taxon>Morella</taxon>
    </lineage>
</organism>
<dbReference type="SUPFAM" id="SSF54518">
    <property type="entry name" value="Tubby C-terminal domain-like"/>
    <property type="match status" value="1"/>
</dbReference>
<gene>
    <name evidence="2" type="ORF">CJ030_MR2G016417</name>
</gene>
<reference evidence="2 3" key="1">
    <citation type="journal article" date="2019" name="Plant Biotechnol. J.">
        <title>The red bayberry genome and genetic basis of sex determination.</title>
        <authorList>
            <person name="Jia H.M."/>
            <person name="Jia H.J."/>
            <person name="Cai Q.L."/>
            <person name="Wang Y."/>
            <person name="Zhao H.B."/>
            <person name="Yang W.F."/>
            <person name="Wang G.Y."/>
            <person name="Li Y.H."/>
            <person name="Zhan D.L."/>
            <person name="Shen Y.T."/>
            <person name="Niu Q.F."/>
            <person name="Chang L."/>
            <person name="Qiu J."/>
            <person name="Zhao L."/>
            <person name="Xie H.B."/>
            <person name="Fu W.Y."/>
            <person name="Jin J."/>
            <person name="Li X.W."/>
            <person name="Jiao Y."/>
            <person name="Zhou C.C."/>
            <person name="Tu T."/>
            <person name="Chai C.Y."/>
            <person name="Gao J.L."/>
            <person name="Fan L.J."/>
            <person name="van de Weg E."/>
            <person name="Wang J.Y."/>
            <person name="Gao Z.S."/>
        </authorList>
    </citation>
    <scope>NUCLEOTIDE SEQUENCE [LARGE SCALE GENOMIC DNA]</scope>
    <source>
        <tissue evidence="2">Leaves</tissue>
    </source>
</reference>
<evidence type="ECO:0000256" key="1">
    <source>
        <dbReference type="ARBA" id="ARBA00005437"/>
    </source>
</evidence>
<dbReference type="InterPro" id="IPR007612">
    <property type="entry name" value="LOR"/>
</dbReference>
<dbReference type="Proteomes" id="UP000516437">
    <property type="component" value="Chromosome 2"/>
</dbReference>
<dbReference type="EMBL" id="RXIC02000020">
    <property type="protein sequence ID" value="KAB1224528.1"/>
    <property type="molecule type" value="Genomic_DNA"/>
</dbReference>
<dbReference type="Pfam" id="PF04525">
    <property type="entry name" value="LOR"/>
    <property type="match status" value="1"/>
</dbReference>
<evidence type="ECO:0000313" key="3">
    <source>
        <dbReference type="Proteomes" id="UP000516437"/>
    </source>
</evidence>
<dbReference type="InterPro" id="IPR025659">
    <property type="entry name" value="Tubby-like_C"/>
</dbReference>
<comment type="caution">
    <text evidence="2">The sequence shown here is derived from an EMBL/GenBank/DDBJ whole genome shotgun (WGS) entry which is preliminary data.</text>
</comment>
<dbReference type="OrthoDB" id="97518at2759"/>
<dbReference type="AlphaFoldDB" id="A0A6A1WLD0"/>
<sequence>MRHESFCAPESAHVDLEIFKTTDGDYIVEDVNRNSIVLKVEGKLFKLHDGFRRNDAVGNPVVTLRKKKATAHARWQIFKGHSVDSNDLLFTALTSSMFQVKTKLHVFLANNTAEDVFYFKVEESCTRDSGSIYDGDASTIVAEGR</sequence>
<dbReference type="InterPro" id="IPR038595">
    <property type="entry name" value="LOR_sf"/>
</dbReference>
<dbReference type="PANTHER" id="PTHR31087">
    <property type="match status" value="1"/>
</dbReference>
<keyword evidence="3" id="KW-1185">Reference proteome</keyword>
<dbReference type="Gene3D" id="2.40.160.200">
    <property type="entry name" value="LURP1-related"/>
    <property type="match status" value="1"/>
</dbReference>